<dbReference type="PANTHER" id="PTHR11999">
    <property type="entry name" value="GROUP II PYRIDOXAL-5-PHOSPHATE DECARBOXYLASE"/>
    <property type="match status" value="1"/>
</dbReference>
<reference evidence="7 8" key="1">
    <citation type="journal article" date="2013" name="Int. J. Syst. Evol. Microbiol.">
        <title>Marinoscillum luteum sp. nov., isolated from marine sediment.</title>
        <authorList>
            <person name="Cha I.T."/>
            <person name="Park S.J."/>
            <person name="Kim S.J."/>
            <person name="Kim J.G."/>
            <person name="Jung M.Y."/>
            <person name="Shin K.S."/>
            <person name="Kwon K.K."/>
            <person name="Yang S.H."/>
            <person name="Seo Y.S."/>
            <person name="Rhee S.K."/>
        </authorList>
    </citation>
    <scope>NUCLEOTIDE SEQUENCE [LARGE SCALE GENOMIC DNA]</scope>
    <source>
        <strain evidence="7 8">KCTC 23939</strain>
    </source>
</reference>
<comment type="cofactor">
    <cofactor evidence="1 6">
        <name>pyridoxal 5'-phosphate</name>
        <dbReference type="ChEBI" id="CHEBI:597326"/>
    </cofactor>
</comment>
<evidence type="ECO:0000256" key="2">
    <source>
        <dbReference type="ARBA" id="ARBA00009533"/>
    </source>
</evidence>
<accession>A0ABW7N389</accession>
<comment type="similarity">
    <text evidence="2 6">Belongs to the group II decarboxylase family.</text>
</comment>
<keyword evidence="3" id="KW-0210">Decarboxylase</keyword>
<dbReference type="SUPFAM" id="SSF53383">
    <property type="entry name" value="PLP-dependent transferases"/>
    <property type="match status" value="1"/>
</dbReference>
<proteinExistence type="inferred from homology"/>
<keyword evidence="5 6" id="KW-0456">Lyase</keyword>
<dbReference type="InterPro" id="IPR015424">
    <property type="entry name" value="PyrdxlP-dep_Trfase"/>
</dbReference>
<evidence type="ECO:0000256" key="1">
    <source>
        <dbReference type="ARBA" id="ARBA00001933"/>
    </source>
</evidence>
<dbReference type="InterPro" id="IPR015422">
    <property type="entry name" value="PyrdxlP-dep_Trfase_small"/>
</dbReference>
<evidence type="ECO:0000256" key="3">
    <source>
        <dbReference type="ARBA" id="ARBA00022793"/>
    </source>
</evidence>
<name>A0ABW7N389_9BACT</name>
<dbReference type="InterPro" id="IPR021115">
    <property type="entry name" value="Pyridoxal-P_BS"/>
</dbReference>
<dbReference type="EMBL" id="JBIPKE010000009">
    <property type="protein sequence ID" value="MFH6982078.1"/>
    <property type="molecule type" value="Genomic_DNA"/>
</dbReference>
<dbReference type="Pfam" id="PF00282">
    <property type="entry name" value="Pyridoxal_deC"/>
    <property type="match status" value="1"/>
</dbReference>
<dbReference type="PRINTS" id="PR00800">
    <property type="entry name" value="YHDCRBOXLASE"/>
</dbReference>
<evidence type="ECO:0000256" key="6">
    <source>
        <dbReference type="RuleBase" id="RU000382"/>
    </source>
</evidence>
<dbReference type="Proteomes" id="UP001610063">
    <property type="component" value="Unassembled WGS sequence"/>
</dbReference>
<dbReference type="Gene3D" id="3.90.1150.10">
    <property type="entry name" value="Aspartate Aminotransferase, domain 1"/>
    <property type="match status" value="1"/>
</dbReference>
<evidence type="ECO:0000256" key="5">
    <source>
        <dbReference type="ARBA" id="ARBA00023239"/>
    </source>
</evidence>
<evidence type="ECO:0000313" key="8">
    <source>
        <dbReference type="Proteomes" id="UP001610063"/>
    </source>
</evidence>
<organism evidence="7 8">
    <name type="scientific">Marinoscillum luteum</name>
    <dbReference type="NCBI Taxonomy" id="861051"/>
    <lineage>
        <taxon>Bacteria</taxon>
        <taxon>Pseudomonadati</taxon>
        <taxon>Bacteroidota</taxon>
        <taxon>Cytophagia</taxon>
        <taxon>Cytophagales</taxon>
        <taxon>Reichenbachiellaceae</taxon>
        <taxon>Marinoscillum</taxon>
    </lineage>
</organism>
<sequence length="471" mass="53285">MNHEEFRKNAHAVVDWVADYLEQIEKYPVKSQVAPKDIYNQIPASPPASGEPFEALMSDLDTIIMPGITHWQHPHFHAYFPGNSSYPSVIAEILTAGIGAQCMVWETSPAAAELEERMMEWFKGMMGLPSDWYGVIQDTASTATLTALLTAREWKTDFQSNKKGTSVSKLRIYCSTETHSSADKAVKIAGLGSENLVKISVDDQLAMIPSELEKAIQNDLAHGYVPCMVISAMGTTGTLAFDPTRQIGEICHKHQVWLHVDAAYAGSALVLPELEWLRDGLQLADSFVFNPHKWLFTNFDCSAYYVKDKEALIKTFEILPEYLKTKTRGQVNDYRDWGIQLGRRFRALKLWFVMRTYGVDLLRSTIRTHIDYGSWLASQIEQTPHFELLTPQKLNMVVFRYNPPGKSVEKLNTLNETILTQINQSGKAYITHTKVNGLYGIRVVLGQTRLEKKHVEDLWGWLVKTSDALPK</sequence>
<gene>
    <name evidence="7" type="ORF">ACHKAR_01440</name>
</gene>
<dbReference type="PANTHER" id="PTHR11999:SF70">
    <property type="entry name" value="MIP05841P"/>
    <property type="match status" value="1"/>
</dbReference>
<keyword evidence="4 6" id="KW-0663">Pyridoxal phosphate</keyword>
<dbReference type="Gene3D" id="1.20.1340.10">
    <property type="entry name" value="dopa decarboxylase, N-terminal domain"/>
    <property type="match status" value="1"/>
</dbReference>
<dbReference type="RefSeq" id="WP_395415867.1">
    <property type="nucleotide sequence ID" value="NZ_JBIPKE010000009.1"/>
</dbReference>
<dbReference type="InterPro" id="IPR015421">
    <property type="entry name" value="PyrdxlP-dep_Trfase_major"/>
</dbReference>
<protein>
    <submittedName>
        <fullName evidence="7">Pyridoxal phosphate-dependent decarboxylase family protein</fullName>
    </submittedName>
</protein>
<dbReference type="Gene3D" id="3.40.640.10">
    <property type="entry name" value="Type I PLP-dependent aspartate aminotransferase-like (Major domain)"/>
    <property type="match status" value="1"/>
</dbReference>
<evidence type="ECO:0000256" key="4">
    <source>
        <dbReference type="ARBA" id="ARBA00022898"/>
    </source>
</evidence>
<keyword evidence="8" id="KW-1185">Reference proteome</keyword>
<dbReference type="PROSITE" id="PS00392">
    <property type="entry name" value="DDC_GAD_HDC_YDC"/>
    <property type="match status" value="1"/>
</dbReference>
<comment type="caution">
    <text evidence="7">The sequence shown here is derived from an EMBL/GenBank/DDBJ whole genome shotgun (WGS) entry which is preliminary data.</text>
</comment>
<dbReference type="InterPro" id="IPR010977">
    <property type="entry name" value="Aromatic_deC"/>
</dbReference>
<dbReference type="InterPro" id="IPR002129">
    <property type="entry name" value="PyrdxlP-dep_de-COase"/>
</dbReference>
<evidence type="ECO:0000313" key="7">
    <source>
        <dbReference type="EMBL" id="MFH6982078.1"/>
    </source>
</evidence>